<feature type="transmembrane region" description="Helical" evidence="6">
    <location>
        <begin position="204"/>
        <end position="223"/>
    </location>
</feature>
<gene>
    <name evidence="8" type="ORF">J3998_03040</name>
</gene>
<evidence type="ECO:0000256" key="5">
    <source>
        <dbReference type="ARBA" id="ARBA00023136"/>
    </source>
</evidence>
<feature type="transmembrane region" description="Helical" evidence="6">
    <location>
        <begin position="41"/>
        <end position="61"/>
    </location>
</feature>
<evidence type="ECO:0000256" key="2">
    <source>
        <dbReference type="ARBA" id="ARBA00022692"/>
    </source>
</evidence>
<protein>
    <submittedName>
        <fullName evidence="8">Cation transporter</fullName>
    </submittedName>
</protein>
<dbReference type="InterPro" id="IPR027469">
    <property type="entry name" value="Cation_efflux_TMD_sf"/>
</dbReference>
<keyword evidence="2 6" id="KW-0812">Transmembrane</keyword>
<keyword evidence="3" id="KW-0406">Ion transport</keyword>
<evidence type="ECO:0000259" key="7">
    <source>
        <dbReference type="Pfam" id="PF01545"/>
    </source>
</evidence>
<evidence type="ECO:0000313" key="8">
    <source>
        <dbReference type="EMBL" id="MBO1926540.1"/>
    </source>
</evidence>
<dbReference type="PANTHER" id="PTHR11562">
    <property type="entry name" value="CATION EFFLUX PROTEIN/ ZINC TRANSPORTER"/>
    <property type="match status" value="1"/>
</dbReference>
<keyword evidence="4 6" id="KW-1133">Transmembrane helix</keyword>
<dbReference type="Pfam" id="PF01545">
    <property type="entry name" value="Cation_efflux"/>
    <property type="match status" value="1"/>
</dbReference>
<dbReference type="Proteomes" id="UP000664835">
    <property type="component" value="Unassembled WGS sequence"/>
</dbReference>
<dbReference type="PANTHER" id="PTHR11562:SF17">
    <property type="entry name" value="RE54080P-RELATED"/>
    <property type="match status" value="1"/>
</dbReference>
<comment type="caution">
    <text evidence="8">The sequence shown here is derived from an EMBL/GenBank/DDBJ whole genome shotgun (WGS) entry which is preliminary data.</text>
</comment>
<proteinExistence type="predicted"/>
<dbReference type="SUPFAM" id="SSF161111">
    <property type="entry name" value="Cation efflux protein transmembrane domain-like"/>
    <property type="match status" value="1"/>
</dbReference>
<dbReference type="InterPro" id="IPR058533">
    <property type="entry name" value="Cation_efflux_TM"/>
</dbReference>
<accession>A0ABS3Q2I3</accession>
<comment type="subcellular location">
    <subcellularLocation>
        <location evidence="1">Membrane</location>
        <topology evidence="1">Multi-pass membrane protein</topology>
    </subcellularLocation>
</comment>
<keyword evidence="3" id="KW-0864">Zinc transport</keyword>
<feature type="transmembrane region" description="Helical" evidence="6">
    <location>
        <begin position="67"/>
        <end position="88"/>
    </location>
</feature>
<dbReference type="NCBIfam" id="TIGR01297">
    <property type="entry name" value="CDF"/>
    <property type="match status" value="1"/>
</dbReference>
<dbReference type="InterPro" id="IPR050681">
    <property type="entry name" value="CDF/SLC30A"/>
</dbReference>
<evidence type="ECO:0000256" key="3">
    <source>
        <dbReference type="ARBA" id="ARBA00022906"/>
    </source>
</evidence>
<keyword evidence="3" id="KW-0813">Transport</keyword>
<evidence type="ECO:0000256" key="4">
    <source>
        <dbReference type="ARBA" id="ARBA00022989"/>
    </source>
</evidence>
<keyword evidence="9" id="KW-1185">Reference proteome</keyword>
<evidence type="ECO:0000256" key="1">
    <source>
        <dbReference type="ARBA" id="ARBA00004141"/>
    </source>
</evidence>
<sequence>MHNHHHHHPIEEATPLTCNDPDELSLHSQVNHGHSHSQKKVMIAAIITASYMLVEIFGGLWVNSIALVADGVHMLTDAMALAVAWWGFQIAKKPANAKMTYGYQRFQILTAFVNGFTLLLIVAAIIVMAIQRFLEPQEIMGKEMFIIAVIGLLNNLFVFWILHSGNQNNMNMRGATLHFLGDTLGSVAVIVGAILIYYTGWTPIDPILSILMATIIGIGAYRLTRESAHILLEGVPAGYEIKSIKEDLLQQFDFLNDVYHIHLWAIAEDQVMMTLHAKTDLENINESTIQDIKQYLNNEHKVHHVTLQLVGV</sequence>
<feature type="transmembrane region" description="Helical" evidence="6">
    <location>
        <begin position="175"/>
        <end position="198"/>
    </location>
</feature>
<keyword evidence="3" id="KW-0862">Zinc</keyword>
<dbReference type="InterPro" id="IPR002524">
    <property type="entry name" value="Cation_efflux"/>
</dbReference>
<organism evidence="8 9">
    <name type="scientific">Thiomicrorhabdus marina</name>
    <dbReference type="NCBI Taxonomy" id="2818442"/>
    <lineage>
        <taxon>Bacteria</taxon>
        <taxon>Pseudomonadati</taxon>
        <taxon>Pseudomonadota</taxon>
        <taxon>Gammaproteobacteria</taxon>
        <taxon>Thiotrichales</taxon>
        <taxon>Piscirickettsiaceae</taxon>
        <taxon>Thiomicrorhabdus</taxon>
    </lineage>
</organism>
<feature type="transmembrane region" description="Helical" evidence="6">
    <location>
        <begin position="108"/>
        <end position="133"/>
    </location>
</feature>
<reference evidence="8 9" key="1">
    <citation type="submission" date="2021-03" db="EMBL/GenBank/DDBJ databases">
        <title>Thiomicrorhabdus sp.nov.,novel sulfur-oxidizing bacteria isolated from coastal sediment.</title>
        <authorList>
            <person name="Liu X."/>
        </authorList>
    </citation>
    <scope>NUCLEOTIDE SEQUENCE [LARGE SCALE GENOMIC DNA]</scope>
    <source>
        <strain evidence="8 9">6S2-11</strain>
    </source>
</reference>
<dbReference type="EMBL" id="JAGETV010000003">
    <property type="protein sequence ID" value="MBO1926540.1"/>
    <property type="molecule type" value="Genomic_DNA"/>
</dbReference>
<keyword evidence="5 6" id="KW-0472">Membrane</keyword>
<dbReference type="Gene3D" id="1.20.1510.10">
    <property type="entry name" value="Cation efflux protein transmembrane domain"/>
    <property type="match status" value="1"/>
</dbReference>
<feature type="transmembrane region" description="Helical" evidence="6">
    <location>
        <begin position="145"/>
        <end position="163"/>
    </location>
</feature>
<name>A0ABS3Q2I3_9GAMM</name>
<dbReference type="RefSeq" id="WP_208147721.1">
    <property type="nucleotide sequence ID" value="NZ_JAGETV010000003.1"/>
</dbReference>
<evidence type="ECO:0000313" key="9">
    <source>
        <dbReference type="Proteomes" id="UP000664835"/>
    </source>
</evidence>
<evidence type="ECO:0000256" key="6">
    <source>
        <dbReference type="SAM" id="Phobius"/>
    </source>
</evidence>
<feature type="domain" description="Cation efflux protein transmembrane" evidence="7">
    <location>
        <begin position="41"/>
        <end position="232"/>
    </location>
</feature>